<dbReference type="EMBL" id="JBHRYD010000001">
    <property type="protein sequence ID" value="MFC3703257.1"/>
    <property type="molecule type" value="Genomic_DNA"/>
</dbReference>
<dbReference type="InterPro" id="IPR050190">
    <property type="entry name" value="UPF0213_domain"/>
</dbReference>
<dbReference type="PANTHER" id="PTHR34477">
    <property type="entry name" value="UPF0213 PROTEIN YHBQ"/>
    <property type="match status" value="1"/>
</dbReference>
<reference evidence="4" key="1">
    <citation type="journal article" date="2019" name="Int. J. Syst. Evol. Microbiol.">
        <title>The Global Catalogue of Microorganisms (GCM) 10K type strain sequencing project: providing services to taxonomists for standard genome sequencing and annotation.</title>
        <authorList>
            <consortium name="The Broad Institute Genomics Platform"/>
            <consortium name="The Broad Institute Genome Sequencing Center for Infectious Disease"/>
            <person name="Wu L."/>
            <person name="Ma J."/>
        </authorList>
    </citation>
    <scope>NUCLEOTIDE SEQUENCE [LARGE SCALE GENOMIC DNA]</scope>
    <source>
        <strain evidence="4">KCTC 42281</strain>
    </source>
</reference>
<dbReference type="PROSITE" id="PS50164">
    <property type="entry name" value="GIY_YIG"/>
    <property type="match status" value="1"/>
</dbReference>
<evidence type="ECO:0000313" key="3">
    <source>
        <dbReference type="EMBL" id="MFC3703257.1"/>
    </source>
</evidence>
<dbReference type="InterPro" id="IPR000305">
    <property type="entry name" value="GIY-YIG_endonuc"/>
</dbReference>
<sequence length="99" mass="11754">MVGKHYFVYILASRKYGALYIGVTGNLVSRAYLHREGLADGHSRRYHIRKLVYFESFLEPGLAIQREKQLKKWRRAWKIELIETTNPEWRDLYPEIAGN</sequence>
<dbReference type="Pfam" id="PF01541">
    <property type="entry name" value="GIY-YIG"/>
    <property type="match status" value="1"/>
</dbReference>
<accession>A0ABV7WVJ9</accession>
<keyword evidence="4" id="KW-1185">Reference proteome</keyword>
<protein>
    <submittedName>
        <fullName evidence="3">GIY-YIG nuclease family protein</fullName>
    </submittedName>
</protein>
<dbReference type="InterPro" id="IPR035901">
    <property type="entry name" value="GIY-YIG_endonuc_sf"/>
</dbReference>
<name>A0ABV7WVJ9_9HYPH</name>
<dbReference type="SUPFAM" id="SSF82771">
    <property type="entry name" value="GIY-YIG endonuclease"/>
    <property type="match status" value="1"/>
</dbReference>
<feature type="domain" description="GIY-YIG" evidence="2">
    <location>
        <begin position="4"/>
        <end position="80"/>
    </location>
</feature>
<comment type="similarity">
    <text evidence="1">Belongs to the UPF0213 family.</text>
</comment>
<dbReference type="PANTHER" id="PTHR34477:SF5">
    <property type="entry name" value="BSL5627 PROTEIN"/>
    <property type="match status" value="1"/>
</dbReference>
<dbReference type="CDD" id="cd10448">
    <property type="entry name" value="GIY-YIG_unchar_3"/>
    <property type="match status" value="1"/>
</dbReference>
<gene>
    <name evidence="3" type="ORF">ACFOOL_00635</name>
</gene>
<dbReference type="Gene3D" id="3.40.1440.10">
    <property type="entry name" value="GIY-YIG endonuclease"/>
    <property type="match status" value="1"/>
</dbReference>
<dbReference type="RefSeq" id="WP_380095882.1">
    <property type="nucleotide sequence ID" value="NZ_JBHRYD010000001.1"/>
</dbReference>
<comment type="caution">
    <text evidence="3">The sequence shown here is derived from an EMBL/GenBank/DDBJ whole genome shotgun (WGS) entry which is preliminary data.</text>
</comment>
<dbReference type="Proteomes" id="UP001595613">
    <property type="component" value="Unassembled WGS sequence"/>
</dbReference>
<evidence type="ECO:0000256" key="1">
    <source>
        <dbReference type="ARBA" id="ARBA00007435"/>
    </source>
</evidence>
<evidence type="ECO:0000313" key="4">
    <source>
        <dbReference type="Proteomes" id="UP001595613"/>
    </source>
</evidence>
<organism evidence="3 4">
    <name type="scientific">Devosia honganensis</name>
    <dbReference type="NCBI Taxonomy" id="1610527"/>
    <lineage>
        <taxon>Bacteria</taxon>
        <taxon>Pseudomonadati</taxon>
        <taxon>Pseudomonadota</taxon>
        <taxon>Alphaproteobacteria</taxon>
        <taxon>Hyphomicrobiales</taxon>
        <taxon>Devosiaceae</taxon>
        <taxon>Devosia</taxon>
    </lineage>
</organism>
<evidence type="ECO:0000259" key="2">
    <source>
        <dbReference type="PROSITE" id="PS50164"/>
    </source>
</evidence>
<proteinExistence type="inferred from homology"/>